<evidence type="ECO:0000256" key="6">
    <source>
        <dbReference type="ARBA" id="ARBA00022692"/>
    </source>
</evidence>
<evidence type="ECO:0000256" key="1">
    <source>
        <dbReference type="ARBA" id="ARBA00004477"/>
    </source>
</evidence>
<feature type="transmembrane region" description="Helical" evidence="10">
    <location>
        <begin position="200"/>
        <end position="221"/>
    </location>
</feature>
<feature type="transmembrane region" description="Helical" evidence="10">
    <location>
        <begin position="313"/>
        <end position="330"/>
    </location>
</feature>
<name>A0A839N910_9MICO</name>
<evidence type="ECO:0000256" key="8">
    <source>
        <dbReference type="ARBA" id="ARBA00022989"/>
    </source>
</evidence>
<dbReference type="GO" id="GO:0016020">
    <property type="term" value="C:membrane"/>
    <property type="evidence" value="ECO:0007669"/>
    <property type="project" value="GOC"/>
</dbReference>
<dbReference type="GO" id="GO:0004376">
    <property type="term" value="F:GPI mannosyltransferase activity"/>
    <property type="evidence" value="ECO:0007669"/>
    <property type="project" value="InterPro"/>
</dbReference>
<proteinExistence type="predicted"/>
<evidence type="ECO:0008006" key="13">
    <source>
        <dbReference type="Google" id="ProtNLM"/>
    </source>
</evidence>
<feature type="transmembrane region" description="Helical" evidence="10">
    <location>
        <begin position="289"/>
        <end position="307"/>
    </location>
</feature>
<comment type="subcellular location">
    <subcellularLocation>
        <location evidence="1">Endoplasmic reticulum membrane</location>
        <topology evidence="1">Multi-pass membrane protein</topology>
    </subcellularLocation>
</comment>
<dbReference type="UniPathway" id="UPA00196"/>
<evidence type="ECO:0000256" key="3">
    <source>
        <dbReference type="ARBA" id="ARBA00022502"/>
    </source>
</evidence>
<dbReference type="PANTHER" id="PTHR12468">
    <property type="entry name" value="GPI MANNOSYLTRANSFERASE 2"/>
    <property type="match status" value="1"/>
</dbReference>
<keyword evidence="7" id="KW-0256">Endoplasmic reticulum</keyword>
<evidence type="ECO:0000256" key="9">
    <source>
        <dbReference type="ARBA" id="ARBA00023136"/>
    </source>
</evidence>
<sequence>MRLVGAWWLMYVGHRNNRSVHDMLASWDGQWMLALAQHGYADVPVSLTDAHGQHTADTAYAFFPGYPGVVHTVSFLGIGTYAAAITTSLVCGAAATVAAYRIGSWCATRRWPTGDARADQAGMLMAVLFAATPMSIMLSMAYTEAIYCALAGWALWFVLEKRWTAAGFLTACAGLTRATAVALIAVVVIAAFVDRRADARAWLCIVLAPLGWLAWMVAVAVHTGSLMGWFDVQGDGWDTGIDFGRATLTYLRDTFAANQTAGDVFTAWVIVATIVLVVLNFVTRLPWPVALYGTLAAATVLLSTGLMNSRVRLLLPAFVLLTPVALALAQRSRTTQLTVAAATTAVSAWFGAYMLGIYPYAI</sequence>
<dbReference type="GO" id="GO:0006506">
    <property type="term" value="P:GPI anchor biosynthetic process"/>
    <property type="evidence" value="ECO:0007669"/>
    <property type="project" value="UniProtKB-UniPathway"/>
</dbReference>
<comment type="pathway">
    <text evidence="2">Glycolipid biosynthesis; glycosylphosphatidylinositol-anchor biosynthesis.</text>
</comment>
<reference evidence="11 12" key="1">
    <citation type="submission" date="2020-08" db="EMBL/GenBank/DDBJ databases">
        <title>Sequencing the genomes of 1000 actinobacteria strains.</title>
        <authorList>
            <person name="Klenk H.-P."/>
        </authorList>
    </citation>
    <scope>NUCLEOTIDE SEQUENCE [LARGE SCALE GENOMIC DNA]</scope>
    <source>
        <strain evidence="11 12">DSM 105369</strain>
    </source>
</reference>
<dbReference type="InterPro" id="IPR007315">
    <property type="entry name" value="PIG-V/Gpi18"/>
</dbReference>
<evidence type="ECO:0000256" key="2">
    <source>
        <dbReference type="ARBA" id="ARBA00004687"/>
    </source>
</evidence>
<comment type="caution">
    <text evidence="11">The sequence shown here is derived from an EMBL/GenBank/DDBJ whole genome shotgun (WGS) entry which is preliminary data.</text>
</comment>
<evidence type="ECO:0000256" key="7">
    <source>
        <dbReference type="ARBA" id="ARBA00022824"/>
    </source>
</evidence>
<dbReference type="AlphaFoldDB" id="A0A839N910"/>
<evidence type="ECO:0000256" key="10">
    <source>
        <dbReference type="SAM" id="Phobius"/>
    </source>
</evidence>
<gene>
    <name evidence="11" type="ORF">FHU39_003317</name>
</gene>
<dbReference type="EMBL" id="JACHVQ010000002">
    <property type="protein sequence ID" value="MBB2893299.1"/>
    <property type="molecule type" value="Genomic_DNA"/>
</dbReference>
<dbReference type="RefSeq" id="WP_183321630.1">
    <property type="nucleotide sequence ID" value="NZ_JACHVQ010000002.1"/>
</dbReference>
<evidence type="ECO:0000313" key="11">
    <source>
        <dbReference type="EMBL" id="MBB2893299.1"/>
    </source>
</evidence>
<evidence type="ECO:0000256" key="4">
    <source>
        <dbReference type="ARBA" id="ARBA00022676"/>
    </source>
</evidence>
<dbReference type="PANTHER" id="PTHR12468:SF2">
    <property type="entry name" value="GPI MANNOSYLTRANSFERASE 2"/>
    <property type="match status" value="1"/>
</dbReference>
<protein>
    <recommendedName>
        <fullName evidence="13">Glycosyltransferase RgtA/B/C/D-like domain-containing protein</fullName>
    </recommendedName>
</protein>
<keyword evidence="12" id="KW-1185">Reference proteome</keyword>
<accession>A0A839N910</accession>
<keyword evidence="5" id="KW-0808">Transferase</keyword>
<feature type="transmembrane region" description="Helical" evidence="10">
    <location>
        <begin position="265"/>
        <end position="282"/>
    </location>
</feature>
<evidence type="ECO:0000256" key="5">
    <source>
        <dbReference type="ARBA" id="ARBA00022679"/>
    </source>
</evidence>
<feature type="transmembrane region" description="Helical" evidence="10">
    <location>
        <begin position="163"/>
        <end position="193"/>
    </location>
</feature>
<keyword evidence="9 10" id="KW-0472">Membrane</keyword>
<keyword evidence="6 10" id="KW-0812">Transmembrane</keyword>
<keyword evidence="3" id="KW-0337">GPI-anchor biosynthesis</keyword>
<evidence type="ECO:0000313" key="12">
    <source>
        <dbReference type="Proteomes" id="UP000559182"/>
    </source>
</evidence>
<keyword evidence="8 10" id="KW-1133">Transmembrane helix</keyword>
<feature type="transmembrane region" description="Helical" evidence="10">
    <location>
        <begin position="78"/>
        <end position="100"/>
    </location>
</feature>
<dbReference type="Proteomes" id="UP000559182">
    <property type="component" value="Unassembled WGS sequence"/>
</dbReference>
<feature type="transmembrane region" description="Helical" evidence="10">
    <location>
        <begin position="337"/>
        <end position="361"/>
    </location>
</feature>
<organism evidence="11 12">
    <name type="scientific">Flexivirga oryzae</name>
    <dbReference type="NCBI Taxonomy" id="1794944"/>
    <lineage>
        <taxon>Bacteria</taxon>
        <taxon>Bacillati</taxon>
        <taxon>Actinomycetota</taxon>
        <taxon>Actinomycetes</taxon>
        <taxon>Micrococcales</taxon>
        <taxon>Dermacoccaceae</taxon>
        <taxon>Flexivirga</taxon>
    </lineage>
</organism>
<keyword evidence="4" id="KW-0328">Glycosyltransferase</keyword>
<dbReference type="GO" id="GO:0000009">
    <property type="term" value="F:alpha-1,6-mannosyltransferase activity"/>
    <property type="evidence" value="ECO:0007669"/>
    <property type="project" value="InterPro"/>
</dbReference>